<evidence type="ECO:0000256" key="4">
    <source>
        <dbReference type="ARBA" id="ARBA00010018"/>
    </source>
</evidence>
<keyword evidence="13 15" id="KW-0408">Iron</keyword>
<dbReference type="InterPro" id="IPR008254">
    <property type="entry name" value="Flavodoxin/NO_synth"/>
</dbReference>
<dbReference type="EMBL" id="CP086716">
    <property type="protein sequence ID" value="WOO80316.1"/>
    <property type="molecule type" value="Genomic_DNA"/>
</dbReference>
<dbReference type="Pfam" id="PF00258">
    <property type="entry name" value="Flavodoxin_1"/>
    <property type="match status" value="1"/>
</dbReference>
<feature type="binding site" description="axial binding residue" evidence="15">
    <location>
        <position position="409"/>
    </location>
    <ligand>
        <name>heme</name>
        <dbReference type="ChEBI" id="CHEBI:30413"/>
    </ligand>
    <ligandPart>
        <name>Fe</name>
        <dbReference type="ChEBI" id="CHEBI:18248"/>
    </ligandPart>
</feature>
<dbReference type="RefSeq" id="XP_062626348.1">
    <property type="nucleotide sequence ID" value="XM_062770364.1"/>
</dbReference>
<dbReference type="InterPro" id="IPR023173">
    <property type="entry name" value="NADPH_Cyt_P450_Rdtase_alpha"/>
</dbReference>
<dbReference type="GeneID" id="87807073"/>
<dbReference type="GO" id="GO:0020037">
    <property type="term" value="F:heme binding"/>
    <property type="evidence" value="ECO:0007669"/>
    <property type="project" value="InterPro"/>
</dbReference>
<dbReference type="InterPro" id="IPR001433">
    <property type="entry name" value="OxRdtase_FAD/NAD-bd"/>
</dbReference>
<dbReference type="Pfam" id="PF00067">
    <property type="entry name" value="p450"/>
    <property type="match status" value="1"/>
</dbReference>
<dbReference type="SUPFAM" id="SSF63380">
    <property type="entry name" value="Riboflavin synthase domain-like"/>
    <property type="match status" value="1"/>
</dbReference>
<keyword evidence="7" id="KW-0285">Flavoprotein</keyword>
<dbReference type="InterPro" id="IPR039261">
    <property type="entry name" value="FNR_nucleotide-bd"/>
</dbReference>
<dbReference type="InterPro" id="IPR036396">
    <property type="entry name" value="Cyt_P450_sf"/>
</dbReference>
<dbReference type="GO" id="GO:0003958">
    <property type="term" value="F:NADPH-hemoprotein reductase activity"/>
    <property type="evidence" value="ECO:0007669"/>
    <property type="project" value="InterPro"/>
</dbReference>
<keyword evidence="12" id="KW-0560">Oxidoreductase</keyword>
<dbReference type="SUPFAM" id="SSF52218">
    <property type="entry name" value="Flavoproteins"/>
    <property type="match status" value="1"/>
</dbReference>
<comment type="similarity">
    <text evidence="4">In the N-terminal section; belongs to the cytochrome P450 family.</text>
</comment>
<keyword evidence="8" id="KW-0288">FMN</keyword>
<dbReference type="Pfam" id="PF00175">
    <property type="entry name" value="NAD_binding_1"/>
    <property type="match status" value="1"/>
</dbReference>
<dbReference type="Gene3D" id="3.40.50.360">
    <property type="match status" value="1"/>
</dbReference>
<dbReference type="PRINTS" id="PR00385">
    <property type="entry name" value="P450"/>
</dbReference>
<dbReference type="PANTHER" id="PTHR19384:SF127">
    <property type="entry name" value="BIFUNCTIONAL CYTOCHROME P450_NADPH--P450 REDUCTASE"/>
    <property type="match status" value="1"/>
</dbReference>
<evidence type="ECO:0000256" key="2">
    <source>
        <dbReference type="ARBA" id="ARBA00001971"/>
    </source>
</evidence>
<accession>A0AAF0Y991</accession>
<evidence type="ECO:0000256" key="15">
    <source>
        <dbReference type="PIRSR" id="PIRSR000209-1"/>
    </source>
</evidence>
<comment type="cofactor">
    <cofactor evidence="1">
        <name>FMN</name>
        <dbReference type="ChEBI" id="CHEBI:58210"/>
    </cofactor>
</comment>
<dbReference type="PIRSF" id="PIRSF000209">
    <property type="entry name" value="Bifunctional_P450_P450R"/>
    <property type="match status" value="1"/>
</dbReference>
<evidence type="ECO:0000313" key="20">
    <source>
        <dbReference type="Proteomes" id="UP000827549"/>
    </source>
</evidence>
<sequence length="1092" mass="119575">MSSSTTTTTPIPQPKETLLLGNILDVDRHDSIGSLQRLAALYGPIYQLKLKDMIVFVSRPDLVTELCDESRFEKYISNPLKEVRNFAGDGLFTSWGEEPNWTLAHRILVPAFSPVAIKKMQGMMMDIITQMLMSWEHHAGQPFEAADSYTRLTFDTIGWCAFRYRFNSFHASEMHPFINIMVKLLLESQERARRPGLLNTMFYNSDAAYRENIDELWRQCDEIVAERRKFPDPEAHDLLNNMILDKDPKTGEHLSDENIRYQMVTFLIAGHETTSGMLTFATYYMIKNPAVLVKARKEADAVIAEAGGNLLKMNHAKLTYIEAILKEALRLQPPAPAFTVTPKKEEGETLAGGYHINKGQSAAVLLHALHRDPGAWGADAEEFNPERWLDGREIKPNSWKPFGSGARACIGRIFALQEAQLALALIVARFDLEMADPGYDLAIKQTLTIKPAGFKIVARPRFRNQSILSELMAGGAAAGPKADTEEIPTTAQTAGTGKAGKLYVFYGSNSGSCDGLAHEIKAEGTARGFDVEIGELDSKVGNAKLPTDAPVIIVTASYEGKPTDNARMFVQSLSGLQAGAATGVKYIVMGAGHHDWASTFHKIPKYIDQRLTDLGGERILPLHTADAGGDIVGDFEQFKTDLWAHFKSDAPTLAAGEANIKAAAPGKGADGKPLPLMKVLPPTANPANESVSAGLSGVGTIVSQEVLTTATPESPETNSIKVKIPEGQTYRAGDYLAVLPKNPDPAVERALARFGLTPDDQVVLNLGTSFLPANTPIRAGDLLSSYVELGQPLTKRLIAPLAEYTSNAVDKQKILALGDDYSASVIAKRLSLLDVLEIYPSCDAPFEFFLSQLPKMKIRQYSISSTPLLNPDEVSLTFTVHTAPSAAGHKALGVASNYLAFLKPGDKVFCSVKASSEFHPPNDPTVPIVMFAAGSGLAPFRGFIEERALQHEAGRKIGKTVLFFGTRTAHDILHADELAKWVREGVLDFRPVLSRDDGTPLPAAFDGTNVHLVKGTKYAQDRVWEERAELKDWFMAGAEFYTCGSGARLGASLKKTLIDIVKDVARCDHLKSDPEALYEKISRDRYRTDVFL</sequence>
<dbReference type="PRINTS" id="PR00463">
    <property type="entry name" value="EP450I"/>
</dbReference>
<dbReference type="PANTHER" id="PTHR19384">
    <property type="entry name" value="NITRIC OXIDE SYNTHASE-RELATED"/>
    <property type="match status" value="1"/>
</dbReference>
<dbReference type="Gene3D" id="1.20.990.10">
    <property type="entry name" value="NADPH-cytochrome p450 Reductase, Chain A, domain 3"/>
    <property type="match status" value="1"/>
</dbReference>
<dbReference type="InterPro" id="IPR003097">
    <property type="entry name" value="CysJ-like_FAD-binding"/>
</dbReference>
<keyword evidence="14" id="KW-0503">Monooxygenase</keyword>
<dbReference type="Gene3D" id="3.40.50.80">
    <property type="entry name" value="Nucleotide-binding domain of ferredoxin-NADP reductase (FNR) module"/>
    <property type="match status" value="1"/>
</dbReference>
<evidence type="ECO:0000256" key="9">
    <source>
        <dbReference type="ARBA" id="ARBA00022723"/>
    </source>
</evidence>
<evidence type="ECO:0000256" key="3">
    <source>
        <dbReference type="ARBA" id="ARBA00001974"/>
    </source>
</evidence>
<dbReference type="InterPro" id="IPR029039">
    <property type="entry name" value="Flavoprotein-like_sf"/>
</dbReference>
<keyword evidence="5" id="KW-0813">Transport</keyword>
<evidence type="ECO:0000256" key="7">
    <source>
        <dbReference type="ARBA" id="ARBA00022630"/>
    </source>
</evidence>
<evidence type="ECO:0000256" key="1">
    <source>
        <dbReference type="ARBA" id="ARBA00001917"/>
    </source>
</evidence>
<comment type="cofactor">
    <cofactor evidence="2 15">
        <name>heme</name>
        <dbReference type="ChEBI" id="CHEBI:30413"/>
    </cofactor>
</comment>
<dbReference type="InterPro" id="IPR023206">
    <property type="entry name" value="Bifunctional_P450_P450_red"/>
</dbReference>
<dbReference type="Gene3D" id="1.10.630.10">
    <property type="entry name" value="Cytochrome P450"/>
    <property type="match status" value="1"/>
</dbReference>
<dbReference type="GO" id="GO:0010181">
    <property type="term" value="F:FMN binding"/>
    <property type="evidence" value="ECO:0007669"/>
    <property type="project" value="InterPro"/>
</dbReference>
<evidence type="ECO:0000256" key="11">
    <source>
        <dbReference type="ARBA" id="ARBA00022857"/>
    </source>
</evidence>
<evidence type="ECO:0000256" key="8">
    <source>
        <dbReference type="ARBA" id="ARBA00022643"/>
    </source>
</evidence>
<dbReference type="CDD" id="cd06206">
    <property type="entry name" value="bifunctional_CYPOR"/>
    <property type="match status" value="1"/>
</dbReference>
<protein>
    <submittedName>
        <fullName evidence="19">Bifunctional cytochrome reductase</fullName>
    </submittedName>
</protein>
<keyword evidence="6 15" id="KW-0349">Heme</keyword>
<comment type="cofactor">
    <cofactor evidence="3">
        <name>FAD</name>
        <dbReference type="ChEBI" id="CHEBI:57692"/>
    </cofactor>
</comment>
<evidence type="ECO:0000259" key="16">
    <source>
        <dbReference type="Pfam" id="PF00175"/>
    </source>
</evidence>
<dbReference type="InterPro" id="IPR002401">
    <property type="entry name" value="Cyt_P450_E_grp-I"/>
</dbReference>
<dbReference type="GO" id="GO:0005506">
    <property type="term" value="F:iron ion binding"/>
    <property type="evidence" value="ECO:0007669"/>
    <property type="project" value="InterPro"/>
</dbReference>
<dbReference type="InterPro" id="IPR017972">
    <property type="entry name" value="Cyt_P450_CS"/>
</dbReference>
<organism evidence="19 20">
    <name type="scientific">Vanrija pseudolonga</name>
    <dbReference type="NCBI Taxonomy" id="143232"/>
    <lineage>
        <taxon>Eukaryota</taxon>
        <taxon>Fungi</taxon>
        <taxon>Dikarya</taxon>
        <taxon>Basidiomycota</taxon>
        <taxon>Agaricomycotina</taxon>
        <taxon>Tremellomycetes</taxon>
        <taxon>Trichosporonales</taxon>
        <taxon>Trichosporonaceae</taxon>
        <taxon>Vanrija</taxon>
    </lineage>
</organism>
<dbReference type="GO" id="GO:0005829">
    <property type="term" value="C:cytosol"/>
    <property type="evidence" value="ECO:0007669"/>
    <property type="project" value="TreeGrafter"/>
</dbReference>
<feature type="domain" description="Sulfite reductase [NADPH] flavoprotein alpha-component-like FAD-binding" evidence="18">
    <location>
        <begin position="727"/>
        <end position="898"/>
    </location>
</feature>
<feature type="domain" description="Oxidoreductase FAD/NAD(P)-binding" evidence="16">
    <location>
        <begin position="930"/>
        <end position="996"/>
    </location>
</feature>
<dbReference type="Proteomes" id="UP000827549">
    <property type="component" value="Chromosome 3"/>
</dbReference>
<reference evidence="19" key="1">
    <citation type="submission" date="2023-10" db="EMBL/GenBank/DDBJ databases">
        <authorList>
            <person name="Noh H."/>
        </authorList>
    </citation>
    <scope>NUCLEOTIDE SEQUENCE</scope>
    <source>
        <strain evidence="19">DUCC4014</strain>
    </source>
</reference>
<dbReference type="GO" id="GO:0070330">
    <property type="term" value="F:aromatase activity"/>
    <property type="evidence" value="ECO:0007669"/>
    <property type="project" value="InterPro"/>
</dbReference>
<evidence type="ECO:0000259" key="17">
    <source>
        <dbReference type="Pfam" id="PF00258"/>
    </source>
</evidence>
<dbReference type="CDD" id="cd11068">
    <property type="entry name" value="CYP120A1"/>
    <property type="match status" value="1"/>
</dbReference>
<evidence type="ECO:0000259" key="18">
    <source>
        <dbReference type="Pfam" id="PF00667"/>
    </source>
</evidence>
<evidence type="ECO:0000256" key="13">
    <source>
        <dbReference type="ARBA" id="ARBA00023004"/>
    </source>
</evidence>
<keyword evidence="20" id="KW-1185">Reference proteome</keyword>
<dbReference type="Pfam" id="PF00667">
    <property type="entry name" value="FAD_binding_1"/>
    <property type="match status" value="1"/>
</dbReference>
<keyword evidence="10" id="KW-0274">FAD</keyword>
<proteinExistence type="inferred from homology"/>
<evidence type="ECO:0000313" key="19">
    <source>
        <dbReference type="EMBL" id="WOO80316.1"/>
    </source>
</evidence>
<evidence type="ECO:0000256" key="12">
    <source>
        <dbReference type="ARBA" id="ARBA00023002"/>
    </source>
</evidence>
<dbReference type="InterPro" id="IPR017938">
    <property type="entry name" value="Riboflavin_synthase-like_b-brl"/>
</dbReference>
<evidence type="ECO:0000256" key="5">
    <source>
        <dbReference type="ARBA" id="ARBA00022448"/>
    </source>
</evidence>
<gene>
    <name evidence="19" type="primary">CYP505</name>
    <name evidence="19" type="ORF">LOC62_03G003832</name>
</gene>
<evidence type="ECO:0000256" key="6">
    <source>
        <dbReference type="ARBA" id="ARBA00022617"/>
    </source>
</evidence>
<dbReference type="FunFam" id="1.10.630.10:FF:000040">
    <property type="entry name" value="Bifunctional cytochrome P450/NADPH--P450 reductase"/>
    <property type="match status" value="1"/>
</dbReference>
<keyword evidence="11" id="KW-0521">NADP</keyword>
<dbReference type="GO" id="GO:0050660">
    <property type="term" value="F:flavin adenine dinucleotide binding"/>
    <property type="evidence" value="ECO:0007669"/>
    <property type="project" value="TreeGrafter"/>
</dbReference>
<dbReference type="SUPFAM" id="SSF52343">
    <property type="entry name" value="Ferredoxin reductase-like, C-terminal NADP-linked domain"/>
    <property type="match status" value="1"/>
</dbReference>
<dbReference type="PROSITE" id="PS00086">
    <property type="entry name" value="CYTOCHROME_P450"/>
    <property type="match status" value="1"/>
</dbReference>
<dbReference type="Gene3D" id="2.40.30.10">
    <property type="entry name" value="Translation factors"/>
    <property type="match status" value="1"/>
</dbReference>
<feature type="domain" description="Flavodoxin-like" evidence="17">
    <location>
        <begin position="504"/>
        <end position="628"/>
    </location>
</feature>
<dbReference type="InterPro" id="IPR001128">
    <property type="entry name" value="Cyt_P450"/>
</dbReference>
<dbReference type="AlphaFoldDB" id="A0AAF0Y991"/>
<evidence type="ECO:0000256" key="10">
    <source>
        <dbReference type="ARBA" id="ARBA00022827"/>
    </source>
</evidence>
<dbReference type="SUPFAM" id="SSF48264">
    <property type="entry name" value="Cytochrome P450"/>
    <property type="match status" value="1"/>
</dbReference>
<evidence type="ECO:0000256" key="14">
    <source>
        <dbReference type="ARBA" id="ARBA00023033"/>
    </source>
</evidence>
<name>A0AAF0Y991_9TREE</name>
<keyword evidence="9 15" id="KW-0479">Metal-binding</keyword>